<dbReference type="OrthoDB" id="221297at2"/>
<dbReference type="InterPro" id="IPR036856">
    <property type="entry name" value="Ald_Oxase/Xan_DH_a/b_sf"/>
</dbReference>
<comment type="caution">
    <text evidence="2">The sequence shown here is derived from an EMBL/GenBank/DDBJ whole genome shotgun (WGS) entry which is preliminary data.</text>
</comment>
<gene>
    <name evidence="2" type="ORF">C7440_0208</name>
</gene>
<dbReference type="GO" id="GO:0016491">
    <property type="term" value="F:oxidoreductase activity"/>
    <property type="evidence" value="ECO:0007669"/>
    <property type="project" value="InterPro"/>
</dbReference>
<sequence>MAQSQAPRVGMEIPQVSAVEKVSGRAIYAGDIQFQGMLHAKVLRSPYPHARIVKIDTSAAAQLPGVKAVLTGADTPEGCWGVPRKEHRVLAVGKVRFVGEEVAVVVAVDEHTAQSAVDLIRVEYEELPALTCCEDALAEGAPEIHEGTANRSKEVHIVRGDVDAAFERAAVIHEAVYDVPSQYQGYLEPMATVAWAGGDGRLTVWTSTQSVFMARTRMADALNRPVSSIRVIQATTGGGFGAKIVEECNSVIAAFAATKVSRPVRLVNSRLEDFLGCRMAVPERIWLKMGVDTNGKIVAKDVRITAECGAYAGLSPHIMVVSAQRSDNMHRLENVRTHAQTVYTNNPPRGALRGFGGQQINFAVNSHLAVLAEKLGMDLREIHRSNAIRKGDTSVHGWTFGSAGYIECLDQVCEAIDWENRDRARLRGGERKRGFGIAPAVHVSGNRQLGNWDGSTVTLKINEDGRALVRSGECDAGQGSATMFAQLCAIELGIPVDHITVMAPDTDSAPYAIGSIASRVTINGGNAMIRAARQAKDQLLQAAAQKLEVDIADLEWKEGRIHVREKVDGSLSISEAVACHIYRHGGSGVEVQATYDPPTVMMNKDHYGNVAPGYSFSAWGVQVEVDTETGQVELMQVVVSDDCGKALNPLTLHGQSAGAAAQSIGWALYENLQYEDGRLMNGNFADYTMPTAHSLPRIECGLIESNEPNGPYGAKGGSETVIIPGAAAIAQAVYDAIGVRFTTLPITPEAVLEALDRKNKGTGHACV</sequence>
<dbReference type="InterPro" id="IPR046867">
    <property type="entry name" value="AldOxase/xan_DH_MoCoBD2"/>
</dbReference>
<proteinExistence type="predicted"/>
<dbReference type="SUPFAM" id="SSF56003">
    <property type="entry name" value="Molybdenum cofactor-binding domain"/>
    <property type="match status" value="1"/>
</dbReference>
<dbReference type="InterPro" id="IPR000674">
    <property type="entry name" value="Ald_Oxase/Xan_DH_a/b"/>
</dbReference>
<dbReference type="InterPro" id="IPR008274">
    <property type="entry name" value="AldOxase/xan_DH_MoCoBD1"/>
</dbReference>
<dbReference type="Pfam" id="PF02738">
    <property type="entry name" value="MoCoBD_1"/>
    <property type="match status" value="1"/>
</dbReference>
<dbReference type="Gene3D" id="3.30.365.10">
    <property type="entry name" value="Aldehyde oxidase/xanthine dehydrogenase, molybdopterin binding domain"/>
    <property type="match status" value="4"/>
</dbReference>
<evidence type="ECO:0000313" key="2">
    <source>
        <dbReference type="EMBL" id="PVY67825.1"/>
    </source>
</evidence>
<dbReference type="SUPFAM" id="SSF54665">
    <property type="entry name" value="CO dehydrogenase molybdoprotein N-domain-like"/>
    <property type="match status" value="1"/>
</dbReference>
<evidence type="ECO:0000313" key="3">
    <source>
        <dbReference type="Proteomes" id="UP000246145"/>
    </source>
</evidence>
<dbReference type="AlphaFoldDB" id="A0A2U1CPL4"/>
<dbReference type="Gene3D" id="3.90.1170.50">
    <property type="entry name" value="Aldehyde oxidase/xanthine dehydrogenase, a/b hammerhead"/>
    <property type="match status" value="1"/>
</dbReference>
<feature type="domain" description="Aldehyde oxidase/xanthine dehydrogenase a/b hammerhead" evidence="1">
    <location>
        <begin position="23"/>
        <end position="128"/>
    </location>
</feature>
<dbReference type="GO" id="GO:0005506">
    <property type="term" value="F:iron ion binding"/>
    <property type="evidence" value="ECO:0007669"/>
    <property type="project" value="InterPro"/>
</dbReference>
<dbReference type="SMART" id="SM01008">
    <property type="entry name" value="Ald_Xan_dh_C"/>
    <property type="match status" value="1"/>
</dbReference>
<dbReference type="InterPro" id="IPR037165">
    <property type="entry name" value="AldOxase/xan_DH_Mopterin-bd_sf"/>
</dbReference>
<dbReference type="Proteomes" id="UP000246145">
    <property type="component" value="Unassembled WGS sequence"/>
</dbReference>
<reference evidence="2 3" key="1">
    <citation type="submission" date="2018-04" db="EMBL/GenBank/DDBJ databases">
        <title>Genomic Encyclopedia of Type Strains, Phase IV (KMG-IV): sequencing the most valuable type-strain genomes for metagenomic binning, comparative biology and taxonomic classification.</title>
        <authorList>
            <person name="Goeker M."/>
        </authorList>
    </citation>
    <scope>NUCLEOTIDE SEQUENCE [LARGE SCALE GENOMIC DNA]</scope>
    <source>
        <strain evidence="2 3">DSM 10065</strain>
    </source>
</reference>
<accession>A0A2U1CPL4</accession>
<dbReference type="PANTHER" id="PTHR11908:SF157">
    <property type="entry name" value="XANTHINE DEHYDROGENASE SUBUNIT D-RELATED"/>
    <property type="match status" value="1"/>
</dbReference>
<dbReference type="Pfam" id="PF20256">
    <property type="entry name" value="MoCoBD_2"/>
    <property type="match status" value="1"/>
</dbReference>
<name>A0A2U1CPL4_9BURK</name>
<dbReference type="RefSeq" id="WP_116517131.1">
    <property type="nucleotide sequence ID" value="NZ_JACCEX010000001.1"/>
</dbReference>
<protein>
    <submittedName>
        <fullName evidence="2">CO/xanthine dehydrogenase Mo-binding subunit</fullName>
    </submittedName>
</protein>
<dbReference type="Pfam" id="PF01315">
    <property type="entry name" value="Ald_Xan_dh_C"/>
    <property type="match status" value="1"/>
</dbReference>
<organism evidence="2 3">
    <name type="scientific">Pusillimonas noertemannii</name>
    <dbReference type="NCBI Taxonomy" id="305977"/>
    <lineage>
        <taxon>Bacteria</taxon>
        <taxon>Pseudomonadati</taxon>
        <taxon>Pseudomonadota</taxon>
        <taxon>Betaproteobacteria</taxon>
        <taxon>Burkholderiales</taxon>
        <taxon>Alcaligenaceae</taxon>
        <taxon>Pusillimonas</taxon>
    </lineage>
</organism>
<dbReference type="PANTHER" id="PTHR11908">
    <property type="entry name" value="XANTHINE DEHYDROGENASE"/>
    <property type="match status" value="1"/>
</dbReference>
<evidence type="ECO:0000259" key="1">
    <source>
        <dbReference type="SMART" id="SM01008"/>
    </source>
</evidence>
<keyword evidence="3" id="KW-1185">Reference proteome</keyword>
<dbReference type="InterPro" id="IPR016208">
    <property type="entry name" value="Ald_Oxase/xanthine_DH-like"/>
</dbReference>
<dbReference type="EMBL" id="QEKO01000001">
    <property type="protein sequence ID" value="PVY67825.1"/>
    <property type="molecule type" value="Genomic_DNA"/>
</dbReference>